<protein>
    <submittedName>
        <fullName evidence="1">Uncharacterized protein</fullName>
    </submittedName>
</protein>
<evidence type="ECO:0000313" key="2">
    <source>
        <dbReference type="Proteomes" id="UP000701999"/>
    </source>
</evidence>
<dbReference type="GeneID" id="93254646"/>
<keyword evidence="2" id="KW-1185">Reference proteome</keyword>
<evidence type="ECO:0000313" key="1">
    <source>
        <dbReference type="EMBL" id="MBK2065417.1"/>
    </source>
</evidence>
<name>A0A9Q2KRN7_9GAMM</name>
<dbReference type="AlphaFoldDB" id="A0A9Q2KRN7"/>
<gene>
    <name evidence="1" type="ORF">IB647_07195</name>
</gene>
<comment type="caution">
    <text evidence="1">The sequence shown here is derived from an EMBL/GenBank/DDBJ whole genome shotgun (WGS) entry which is preliminary data.</text>
</comment>
<sequence>MKTSLAKISTTAKIYLFSSCNDDSKKGGDINLLIIANDMSNGDLRSIGLDFLSTLVSRK</sequence>
<dbReference type="RefSeq" id="WP_159184052.1">
    <property type="nucleotide sequence ID" value="NZ_JACVJL010000106.1"/>
</dbReference>
<organism evidence="1 2">
    <name type="scientific">Francisella noatunensis</name>
    <dbReference type="NCBI Taxonomy" id="657445"/>
    <lineage>
        <taxon>Bacteria</taxon>
        <taxon>Pseudomonadati</taxon>
        <taxon>Pseudomonadota</taxon>
        <taxon>Gammaproteobacteria</taxon>
        <taxon>Thiotrichales</taxon>
        <taxon>Francisellaceae</taxon>
        <taxon>Francisella</taxon>
    </lineage>
</organism>
<proteinExistence type="predicted"/>
<dbReference type="EMBL" id="JACVKN010000151">
    <property type="protein sequence ID" value="MBK2065417.1"/>
    <property type="molecule type" value="Genomic_DNA"/>
</dbReference>
<accession>A0A9Q2KRN7</accession>
<reference evidence="1 2" key="1">
    <citation type="submission" date="2020-09" db="EMBL/GenBank/DDBJ databases">
        <title>Development of specific Francisella tularensis PCR assay based on in-depth characterization of family Francisellaceae.</title>
        <authorList>
            <person name="Ohrman C."/>
            <person name="Sahl J."/>
            <person name="Sjodin A."/>
            <person name="Uneklint I."/>
            <person name="Ballard R."/>
            <person name="Karlsson L."/>
            <person name="Mcdonough R."/>
            <person name="Sundell D."/>
            <person name="Soria K."/>
            <person name="Brindeflk B."/>
            <person name="Vallesi A."/>
            <person name="Ramirez-Paredes J.G."/>
            <person name="Colquhoun D."/>
            <person name="Myrtennas K."/>
            <person name="Birdsell D."/>
            <person name="Johansson A."/>
            <person name="Wagner D."/>
            <person name="Forsman M."/>
        </authorList>
    </citation>
    <scope>NUCLEOTIDE SEQUENCE [LARGE SCALE GENOMIC DNA]</scope>
    <source>
        <strain evidence="1 2">FSC1140</strain>
    </source>
</reference>
<dbReference type="Proteomes" id="UP000701999">
    <property type="component" value="Unassembled WGS sequence"/>
</dbReference>